<reference evidence="3 4" key="1">
    <citation type="submission" date="2015-09" db="EMBL/GenBank/DDBJ databases">
        <authorList>
            <consortium name="Pathogen Informatics"/>
        </authorList>
    </citation>
    <scope>NUCLEOTIDE SEQUENCE [LARGE SCALE GENOMIC DNA]</scope>
    <source>
        <strain evidence="3 4">2789STDY5834946</strain>
    </source>
</reference>
<evidence type="ECO:0000313" key="4">
    <source>
        <dbReference type="Proteomes" id="UP000095725"/>
    </source>
</evidence>
<dbReference type="PANTHER" id="PTHR34047">
    <property type="entry name" value="NUCLEAR INTRON MATURASE 1, MITOCHONDRIAL-RELATED"/>
    <property type="match status" value="1"/>
</dbReference>
<accession>A0A174QKM1</accession>
<dbReference type="InterPro" id="IPR043502">
    <property type="entry name" value="DNA/RNA_pol_sf"/>
</dbReference>
<proteinExistence type="inferred from homology"/>
<gene>
    <name evidence="3" type="ORF">ERS852558_00868</name>
</gene>
<sequence length="419" mass="48806">MEESFWTVLRGRKRKRSRSGRALIAHKKEVIAELTERIRNGSFKACKFFEKEVEEGGKMRHIQIFSLKERVGVHAIMKVVDEHLRGRFIRTTAASIKGRGTHDLLCYVRDSIANDAQGTEFCYTFDIRKFYENVDHDFMKYCVTRVFKDNTLIQLLSGFVDVMQKGISIGLRSSQGLGNLLLSIFIDHVLKDREAVKHYFRYCDDGRILSGCKKELWKLRDIVCKQAAKINLVIKKIERVFPIKQGIDFLGYVIYPDHTRVRKRNKQNFARKMHKVKSRKRRKELIASFYGLVKHADCRNLFRKLTGKSMKKFSEMGIVYTPADGKKRFPGQTVSLKTLINLEVEIHDYESDITTKEGEGRYLVSLKVKKTGEWKKFFTNSEEMKAILNQISDVEDGFPFETIIESETFDGNKVKYKFT</sequence>
<feature type="domain" description="Reverse transcriptase" evidence="2">
    <location>
        <begin position="1"/>
        <end position="254"/>
    </location>
</feature>
<evidence type="ECO:0000259" key="2">
    <source>
        <dbReference type="PROSITE" id="PS50878"/>
    </source>
</evidence>
<keyword evidence="3" id="KW-0808">Transferase</keyword>
<protein>
    <submittedName>
        <fullName evidence="3">Reverse transcriptase</fullName>
    </submittedName>
</protein>
<evidence type="ECO:0000313" key="3">
    <source>
        <dbReference type="EMBL" id="CUP72177.1"/>
    </source>
</evidence>
<keyword evidence="3" id="KW-0548">Nucleotidyltransferase</keyword>
<dbReference type="SUPFAM" id="SSF56672">
    <property type="entry name" value="DNA/RNA polymerases"/>
    <property type="match status" value="1"/>
</dbReference>
<dbReference type="InterPro" id="IPR051083">
    <property type="entry name" value="GrpII_Intron_Splice-Mob/Def"/>
</dbReference>
<dbReference type="Pfam" id="PF00078">
    <property type="entry name" value="RVT_1"/>
    <property type="match status" value="1"/>
</dbReference>
<dbReference type="InterPro" id="IPR000477">
    <property type="entry name" value="RT_dom"/>
</dbReference>
<dbReference type="GO" id="GO:0003964">
    <property type="term" value="F:RNA-directed DNA polymerase activity"/>
    <property type="evidence" value="ECO:0007669"/>
    <property type="project" value="UniProtKB-KW"/>
</dbReference>
<dbReference type="Proteomes" id="UP000095725">
    <property type="component" value="Unassembled WGS sequence"/>
</dbReference>
<evidence type="ECO:0000256" key="1">
    <source>
        <dbReference type="ARBA" id="ARBA00034120"/>
    </source>
</evidence>
<dbReference type="EMBL" id="CZBL01000002">
    <property type="protein sequence ID" value="CUP72177.1"/>
    <property type="molecule type" value="Genomic_DNA"/>
</dbReference>
<dbReference type="PROSITE" id="PS50878">
    <property type="entry name" value="RT_POL"/>
    <property type="match status" value="1"/>
</dbReference>
<organism evidence="3 4">
    <name type="scientific">Bacteroides caccae</name>
    <dbReference type="NCBI Taxonomy" id="47678"/>
    <lineage>
        <taxon>Bacteria</taxon>
        <taxon>Pseudomonadati</taxon>
        <taxon>Bacteroidota</taxon>
        <taxon>Bacteroidia</taxon>
        <taxon>Bacteroidales</taxon>
        <taxon>Bacteroidaceae</taxon>
        <taxon>Bacteroides</taxon>
    </lineage>
</organism>
<name>A0A174QKM1_9BACE</name>
<dbReference type="PANTHER" id="PTHR34047:SF8">
    <property type="entry name" value="PROTEIN YKFC"/>
    <property type="match status" value="1"/>
</dbReference>
<keyword evidence="3" id="KW-0695">RNA-directed DNA polymerase</keyword>
<dbReference type="AlphaFoldDB" id="A0A174QKM1"/>
<comment type="similarity">
    <text evidence="1">Belongs to the bacterial reverse transcriptase family.</text>
</comment>
<dbReference type="CDD" id="cd01646">
    <property type="entry name" value="RT_Bac_retron_I"/>
    <property type="match status" value="1"/>
</dbReference>